<comment type="caution">
    <text evidence="3">The sequence shown here is derived from an EMBL/GenBank/DDBJ whole genome shotgun (WGS) entry which is preliminary data.</text>
</comment>
<dbReference type="GO" id="GO:0003824">
    <property type="term" value="F:catalytic activity"/>
    <property type="evidence" value="ECO:0007669"/>
    <property type="project" value="InterPro"/>
</dbReference>
<dbReference type="InterPro" id="IPR052353">
    <property type="entry name" value="Benzoxazolinone_Detox_Enz"/>
</dbReference>
<feature type="compositionally biased region" description="Low complexity" evidence="1">
    <location>
        <begin position="20"/>
        <end position="30"/>
    </location>
</feature>
<dbReference type="InterPro" id="IPR005302">
    <property type="entry name" value="MoCF_Sase_C"/>
</dbReference>
<dbReference type="Pfam" id="PF03475">
    <property type="entry name" value="YiiM_3-alpha"/>
    <property type="match status" value="1"/>
</dbReference>
<evidence type="ECO:0000259" key="2">
    <source>
        <dbReference type="PROSITE" id="PS51340"/>
    </source>
</evidence>
<reference evidence="3 4" key="1">
    <citation type="submission" date="2018-01" db="EMBL/GenBank/DDBJ databases">
        <title>Denitrification phenotypes of diverse strains of Pseudomonas stutzeri.</title>
        <authorList>
            <person name="Milligan D.A."/>
            <person name="Bergaust L."/>
            <person name="Bakken L.R."/>
            <person name="Frostegard A."/>
        </authorList>
    </citation>
    <scope>NUCLEOTIDE SEQUENCE [LARGE SCALE GENOMIC DNA]</scope>
    <source>
        <strain evidence="3 4">24a13</strain>
    </source>
</reference>
<dbReference type="GO" id="GO:0030151">
    <property type="term" value="F:molybdenum ion binding"/>
    <property type="evidence" value="ECO:0007669"/>
    <property type="project" value="InterPro"/>
</dbReference>
<dbReference type="Gene3D" id="2.40.33.20">
    <property type="entry name" value="PK beta-barrel domain-like"/>
    <property type="match status" value="1"/>
</dbReference>
<dbReference type="InterPro" id="IPR011037">
    <property type="entry name" value="Pyrv_Knase-like_insert_dom_sf"/>
</dbReference>
<dbReference type="PANTHER" id="PTHR30212:SF2">
    <property type="entry name" value="PROTEIN YIIM"/>
    <property type="match status" value="1"/>
</dbReference>
<dbReference type="EMBL" id="PPXG01000005">
    <property type="protein sequence ID" value="POH82518.1"/>
    <property type="molecule type" value="Genomic_DNA"/>
</dbReference>
<accession>A0A2S4AM01</accession>
<gene>
    <name evidence="3" type="ORF">CXK91_14435</name>
</gene>
<dbReference type="PROSITE" id="PS51340">
    <property type="entry name" value="MOSC"/>
    <property type="match status" value="1"/>
</dbReference>
<evidence type="ECO:0000313" key="4">
    <source>
        <dbReference type="Proteomes" id="UP000237068"/>
    </source>
</evidence>
<feature type="domain" description="MOSC" evidence="2">
    <location>
        <begin position="70"/>
        <end position="207"/>
    </location>
</feature>
<dbReference type="PANTHER" id="PTHR30212">
    <property type="entry name" value="PROTEIN YIIM"/>
    <property type="match status" value="1"/>
</dbReference>
<evidence type="ECO:0000256" key="1">
    <source>
        <dbReference type="SAM" id="MobiDB-lite"/>
    </source>
</evidence>
<dbReference type="Pfam" id="PF03473">
    <property type="entry name" value="MOSC"/>
    <property type="match status" value="1"/>
</dbReference>
<organism evidence="3 4">
    <name type="scientific">Stutzerimonas stutzeri</name>
    <name type="common">Pseudomonas stutzeri</name>
    <dbReference type="NCBI Taxonomy" id="316"/>
    <lineage>
        <taxon>Bacteria</taxon>
        <taxon>Pseudomonadati</taxon>
        <taxon>Pseudomonadota</taxon>
        <taxon>Gammaproteobacteria</taxon>
        <taxon>Pseudomonadales</taxon>
        <taxon>Pseudomonadaceae</taxon>
        <taxon>Stutzerimonas</taxon>
    </lineage>
</organism>
<feature type="region of interest" description="Disordered" evidence="1">
    <location>
        <begin position="1"/>
        <end position="39"/>
    </location>
</feature>
<sequence length="268" mass="29875">MGRHRAVSTQPARVHRDGAPRAGAAPPGAAILSDSSAPTPQNSWTVLGPLLCRRLLALPGGSKATAMVKQLSEGPLWLGMDSLQGDQIADRRFHGGPDRTLCHYPTQHYAYWAQRFPQLRTQFGLGAFGENLGSESLNEERLCIGDRLRWGDAVIEVSQPRSPCVKLDNRLGIRGLARELSLSGRTGWLYRTIEEGIVHPGDGMQLLERPHPDISVAHLWRCFLNPSLDEETLLRLAELPRLVLHFQAAFRQRYDAGRRQRDQHSLFG</sequence>
<dbReference type="SUPFAM" id="SSF50800">
    <property type="entry name" value="PK beta-barrel domain-like"/>
    <property type="match status" value="1"/>
</dbReference>
<dbReference type="AlphaFoldDB" id="A0A2S4AM01"/>
<dbReference type="OrthoDB" id="9786134at2"/>
<proteinExistence type="predicted"/>
<dbReference type="Proteomes" id="UP000237068">
    <property type="component" value="Unassembled WGS sequence"/>
</dbReference>
<dbReference type="GO" id="GO:0030170">
    <property type="term" value="F:pyridoxal phosphate binding"/>
    <property type="evidence" value="ECO:0007669"/>
    <property type="project" value="InterPro"/>
</dbReference>
<name>A0A2S4AM01_STUST</name>
<evidence type="ECO:0000313" key="3">
    <source>
        <dbReference type="EMBL" id="POH82518.1"/>
    </source>
</evidence>
<protein>
    <submittedName>
        <fullName evidence="3">MOSC domain-containing protein</fullName>
    </submittedName>
</protein>
<dbReference type="InterPro" id="IPR005163">
    <property type="entry name" value="Tri_helical_YiiM-like"/>
</dbReference>